<accession>A0A1S9RT38</accession>
<dbReference type="InterPro" id="IPR050523">
    <property type="entry name" value="AKR_Detox_Biosynth"/>
</dbReference>
<evidence type="ECO:0000256" key="1">
    <source>
        <dbReference type="ARBA" id="ARBA00004721"/>
    </source>
</evidence>
<gene>
    <name evidence="7" type="primary">AAD14</name>
    <name evidence="7" type="ORF">PEBR_12228</name>
</gene>
<feature type="domain" description="NADP-dependent oxidoreductase" evidence="6">
    <location>
        <begin position="59"/>
        <end position="367"/>
    </location>
</feature>
<evidence type="ECO:0000256" key="3">
    <source>
        <dbReference type="ARBA" id="ARBA00023002"/>
    </source>
</evidence>
<name>A0A1S9RT38_PENBI</name>
<reference evidence="8" key="1">
    <citation type="submission" date="2015-09" db="EMBL/GenBank/DDBJ databases">
        <authorList>
            <person name="Fill T.P."/>
            <person name="Baretta J.F."/>
            <person name="de Almeida L.G."/>
            <person name="Rocha M."/>
            <person name="de Souza D.H."/>
            <person name="Malavazi I."/>
            <person name="Cerdeira L.T."/>
            <person name="Hong H."/>
            <person name="Samborskyy M."/>
            <person name="de Vasconcelos A.T."/>
            <person name="Leadlay P."/>
            <person name="Rodrigues-Filho E."/>
        </authorList>
    </citation>
    <scope>NUCLEOTIDE SEQUENCE [LARGE SCALE GENOMIC DNA]</scope>
    <source>
        <strain evidence="8">LaBioMMi 136</strain>
    </source>
</reference>
<evidence type="ECO:0000259" key="6">
    <source>
        <dbReference type="Pfam" id="PF00248"/>
    </source>
</evidence>
<evidence type="ECO:0000313" key="7">
    <source>
        <dbReference type="EMBL" id="OOQ88460.1"/>
    </source>
</evidence>
<comment type="pathway">
    <text evidence="1">Secondary metabolite biosynthesis; terpenoid biosynthesis.</text>
</comment>
<evidence type="ECO:0000256" key="2">
    <source>
        <dbReference type="ARBA" id="ARBA00022857"/>
    </source>
</evidence>
<dbReference type="InterPro" id="IPR036812">
    <property type="entry name" value="NAD(P)_OxRdtase_dom_sf"/>
</dbReference>
<dbReference type="GO" id="GO:0016491">
    <property type="term" value="F:oxidoreductase activity"/>
    <property type="evidence" value="ECO:0007669"/>
    <property type="project" value="UniProtKB-KW"/>
</dbReference>
<dbReference type="PANTHER" id="PTHR43364">
    <property type="entry name" value="NADH-SPECIFIC METHYLGLYOXAL REDUCTASE-RELATED"/>
    <property type="match status" value="1"/>
</dbReference>
<keyword evidence="2" id="KW-0521">NADP</keyword>
<dbReference type="SUPFAM" id="SSF51430">
    <property type="entry name" value="NAD(P)-linked oxidoreductase"/>
    <property type="match status" value="1"/>
</dbReference>
<keyword evidence="3" id="KW-0560">Oxidoreductase</keyword>
<evidence type="ECO:0000313" key="8">
    <source>
        <dbReference type="Proteomes" id="UP000190744"/>
    </source>
</evidence>
<dbReference type="Pfam" id="PF00248">
    <property type="entry name" value="Aldo_ket_red"/>
    <property type="match status" value="1"/>
</dbReference>
<sequence length="421" mass="46532">MPKPHTLRRETFPLWDTHFTHLDYPGTRILELFGPAPEPPSELGRYRILSPSAGIRVSPLQLGALSIGDAWSTDLGSMDKDSAMELLDAYAASGGNFIDTANGYQNEQSETWIGEWMASRANRDQMVIATKFGPDYRAHELGKGLPVNYSGNHKRSLHMSVRDSLRKLQTSWIDILYLHTWDYTTSIPELMDSLHHLVQRGEVLYLGICNTPAWVVSAANTYAQQQGKTQFSVYQGRWNPLRRELERDILPMARHFGMAVTVYDALGSGKFQSRDMLARRKDQGEGLRAIYGGEQTALEEAMSKALGVVAAQHGTKSVTAVALAYLLAKAPYVFPIIGGRKIQHLHDNIQALSLRLSQEEIKYLESVGDFDPGFPYDMAGVDPADTGIATPIVAQAAPMAFVQRSKAIGYAESDKGSQTSG</sequence>
<dbReference type="AlphaFoldDB" id="A0A1S9RT38"/>
<evidence type="ECO:0000256" key="5">
    <source>
        <dbReference type="ARBA" id="ARBA00073126"/>
    </source>
</evidence>
<dbReference type="FunFam" id="3.20.20.100:FF:000024">
    <property type="entry name" value="Aryl-alcohol dehydrogenase"/>
    <property type="match status" value="1"/>
</dbReference>
<dbReference type="Proteomes" id="UP000190744">
    <property type="component" value="Unassembled WGS sequence"/>
</dbReference>
<organism evidence="7 8">
    <name type="scientific">Penicillium brasilianum</name>
    <dbReference type="NCBI Taxonomy" id="104259"/>
    <lineage>
        <taxon>Eukaryota</taxon>
        <taxon>Fungi</taxon>
        <taxon>Dikarya</taxon>
        <taxon>Ascomycota</taxon>
        <taxon>Pezizomycotina</taxon>
        <taxon>Eurotiomycetes</taxon>
        <taxon>Eurotiomycetidae</taxon>
        <taxon>Eurotiales</taxon>
        <taxon>Aspergillaceae</taxon>
        <taxon>Penicillium</taxon>
    </lineage>
</organism>
<dbReference type="EMBL" id="LJBN01000118">
    <property type="protein sequence ID" value="OOQ88460.1"/>
    <property type="molecule type" value="Genomic_DNA"/>
</dbReference>
<dbReference type="PANTHER" id="PTHR43364:SF2">
    <property type="entry name" value="ARYL-ALCOHOL DEHYDROGENASE AAD10-RELATED"/>
    <property type="match status" value="1"/>
</dbReference>
<comment type="caution">
    <text evidence="7">The sequence shown here is derived from an EMBL/GenBank/DDBJ whole genome shotgun (WGS) entry which is preliminary data.</text>
</comment>
<comment type="similarity">
    <text evidence="4">Belongs to the aldo/keto reductase family. Aldo/keto reductase 2 subfamily.</text>
</comment>
<protein>
    <recommendedName>
        <fullName evidence="5">Aldo-keto reductase ausK</fullName>
    </recommendedName>
</protein>
<dbReference type="Gene3D" id="3.20.20.100">
    <property type="entry name" value="NADP-dependent oxidoreductase domain"/>
    <property type="match status" value="1"/>
</dbReference>
<dbReference type="CDD" id="cd19147">
    <property type="entry name" value="AKR_AKR9A3_9B1-4"/>
    <property type="match status" value="1"/>
</dbReference>
<proteinExistence type="inferred from homology"/>
<dbReference type="InterPro" id="IPR023210">
    <property type="entry name" value="NADP_OxRdtase_dom"/>
</dbReference>
<evidence type="ECO:0000256" key="4">
    <source>
        <dbReference type="ARBA" id="ARBA00038157"/>
    </source>
</evidence>